<dbReference type="SUPFAM" id="SSF47598">
    <property type="entry name" value="Ribbon-helix-helix"/>
    <property type="match status" value="1"/>
</dbReference>
<sequence length="109" mass="11916">MRTTLDLPDETFRKLKAEAALRGFKLKELVAQFIERGLAAGDSSPGSVRPHGPFPVAIERTSYPIPIAREADGTVTPYLSNEQLYAILDEEDLAQYQRVLGVLGEGSGQ</sequence>
<gene>
    <name evidence="1" type="ORF">IPK02_07270</name>
</gene>
<evidence type="ECO:0000313" key="1">
    <source>
        <dbReference type="EMBL" id="MBK7953762.1"/>
    </source>
</evidence>
<dbReference type="EMBL" id="JADJOT010000007">
    <property type="protein sequence ID" value="MBK7953762.1"/>
    <property type="molecule type" value="Genomic_DNA"/>
</dbReference>
<dbReference type="Proteomes" id="UP000706151">
    <property type="component" value="Unassembled WGS sequence"/>
</dbReference>
<reference evidence="1 2" key="1">
    <citation type="submission" date="2020-10" db="EMBL/GenBank/DDBJ databases">
        <title>Connecting structure to function with the recovery of over 1000 high-quality activated sludge metagenome-assembled genomes encoding full-length rRNA genes using long-read sequencing.</title>
        <authorList>
            <person name="Singleton C.M."/>
            <person name="Petriglieri F."/>
            <person name="Kristensen J.M."/>
            <person name="Kirkegaard R.H."/>
            <person name="Michaelsen T.Y."/>
            <person name="Andersen M.H."/>
            <person name="Karst S.M."/>
            <person name="Dueholm M.S."/>
            <person name="Nielsen P.H."/>
            <person name="Albertsen M."/>
        </authorList>
    </citation>
    <scope>NUCLEOTIDE SEQUENCE [LARGE SCALE GENOMIC DNA]</scope>
    <source>
        <strain evidence="1">Fred_18-Q3-R57-64_BAT3C.720</strain>
    </source>
</reference>
<dbReference type="InterPro" id="IPR010985">
    <property type="entry name" value="Ribbon_hlx_hlx"/>
</dbReference>
<protein>
    <recommendedName>
        <fullName evidence="3">Antitoxin</fullName>
    </recommendedName>
</protein>
<name>A0A935TAC6_9PROT</name>
<comment type="caution">
    <text evidence="1">The sequence shown here is derived from an EMBL/GenBank/DDBJ whole genome shotgun (WGS) entry which is preliminary data.</text>
</comment>
<evidence type="ECO:0008006" key="3">
    <source>
        <dbReference type="Google" id="ProtNLM"/>
    </source>
</evidence>
<dbReference type="AlphaFoldDB" id="A0A935TAC6"/>
<accession>A0A935TAC6</accession>
<proteinExistence type="predicted"/>
<organism evidence="1 2">
    <name type="scientific">Candidatus Accumulibacter affinis</name>
    <dbReference type="NCBI Taxonomy" id="2954384"/>
    <lineage>
        <taxon>Bacteria</taxon>
        <taxon>Pseudomonadati</taxon>
        <taxon>Pseudomonadota</taxon>
        <taxon>Betaproteobacteria</taxon>
        <taxon>Candidatus Accumulibacter</taxon>
    </lineage>
</organism>
<dbReference type="GO" id="GO:0006355">
    <property type="term" value="P:regulation of DNA-templated transcription"/>
    <property type="evidence" value="ECO:0007669"/>
    <property type="project" value="InterPro"/>
</dbReference>
<evidence type="ECO:0000313" key="2">
    <source>
        <dbReference type="Proteomes" id="UP000706151"/>
    </source>
</evidence>